<dbReference type="GO" id="GO:0050667">
    <property type="term" value="P:homocysteine metabolic process"/>
    <property type="evidence" value="ECO:0007669"/>
    <property type="project" value="TreeGrafter"/>
</dbReference>
<keyword evidence="3 5" id="KW-0489">Methyltransferase</keyword>
<evidence type="ECO:0000256" key="2">
    <source>
        <dbReference type="ARBA" id="ARBA00023285"/>
    </source>
</evidence>
<dbReference type="AlphaFoldDB" id="A0A5B9M986"/>
<keyword evidence="2" id="KW-0170">Cobalt</keyword>
<sequence length="75" mass="8611">MFDLLDAEKNTGIELTSSFAMTPGASVSGLYFGHPESRYFTVERMTRDQIESYARRKGKPIEEVERWLASNLSYQ</sequence>
<dbReference type="EMBL" id="CP036264">
    <property type="protein sequence ID" value="QEF97791.1"/>
    <property type="molecule type" value="Genomic_DNA"/>
</dbReference>
<feature type="domain" description="AdoMet activation" evidence="4">
    <location>
        <begin position="1"/>
        <end position="75"/>
    </location>
</feature>
<dbReference type="PANTHER" id="PTHR45833">
    <property type="entry name" value="METHIONINE SYNTHASE"/>
    <property type="match status" value="1"/>
</dbReference>
<evidence type="ECO:0000256" key="3">
    <source>
        <dbReference type="PROSITE-ProRule" id="PRU00346"/>
    </source>
</evidence>
<keyword evidence="1" id="KW-0479">Metal-binding</keyword>
<organism evidence="5 6">
    <name type="scientific">Stieleria maiorica</name>
    <dbReference type="NCBI Taxonomy" id="2795974"/>
    <lineage>
        <taxon>Bacteria</taxon>
        <taxon>Pseudomonadati</taxon>
        <taxon>Planctomycetota</taxon>
        <taxon>Planctomycetia</taxon>
        <taxon>Pirellulales</taxon>
        <taxon>Pirellulaceae</taxon>
        <taxon>Stieleria</taxon>
    </lineage>
</organism>
<evidence type="ECO:0000313" key="5">
    <source>
        <dbReference type="EMBL" id="QEF97791.1"/>
    </source>
</evidence>
<dbReference type="SUPFAM" id="SSF56507">
    <property type="entry name" value="Methionine synthase activation domain-like"/>
    <property type="match status" value="1"/>
</dbReference>
<dbReference type="KEGG" id="smam:Mal15_18350"/>
<gene>
    <name evidence="5" type="primary">metH_1</name>
    <name evidence="5" type="ORF">Mal15_18350</name>
</gene>
<dbReference type="InterPro" id="IPR037010">
    <property type="entry name" value="VitB12-dep_Met_synth_activ_sf"/>
</dbReference>
<dbReference type="GO" id="GO:0008705">
    <property type="term" value="F:methionine synthase activity"/>
    <property type="evidence" value="ECO:0007669"/>
    <property type="project" value="UniProtKB-EC"/>
</dbReference>
<dbReference type="GO" id="GO:0032259">
    <property type="term" value="P:methylation"/>
    <property type="evidence" value="ECO:0007669"/>
    <property type="project" value="UniProtKB-KW"/>
</dbReference>
<proteinExistence type="predicted"/>
<keyword evidence="3 5" id="KW-0808">Transferase</keyword>
<dbReference type="Pfam" id="PF02965">
    <property type="entry name" value="Met_synt_B12"/>
    <property type="match status" value="1"/>
</dbReference>
<dbReference type="EC" id="2.1.1.13" evidence="5"/>
<dbReference type="GO" id="GO:0046653">
    <property type="term" value="P:tetrahydrofolate metabolic process"/>
    <property type="evidence" value="ECO:0007669"/>
    <property type="project" value="TreeGrafter"/>
</dbReference>
<dbReference type="Proteomes" id="UP000321353">
    <property type="component" value="Chromosome"/>
</dbReference>
<dbReference type="GO" id="GO:0005829">
    <property type="term" value="C:cytosol"/>
    <property type="evidence" value="ECO:0007669"/>
    <property type="project" value="TreeGrafter"/>
</dbReference>
<accession>A0A5B9M986</accession>
<keyword evidence="6" id="KW-1185">Reference proteome</keyword>
<reference evidence="5 6" key="1">
    <citation type="submission" date="2019-02" db="EMBL/GenBank/DDBJ databases">
        <title>Planctomycetal bacteria perform biofilm scaping via a novel small molecule.</title>
        <authorList>
            <person name="Jeske O."/>
            <person name="Boedeker C."/>
            <person name="Wiegand S."/>
            <person name="Breitling P."/>
            <person name="Kallscheuer N."/>
            <person name="Jogler M."/>
            <person name="Rohde M."/>
            <person name="Petersen J."/>
            <person name="Medema M.H."/>
            <person name="Surup F."/>
            <person name="Jogler C."/>
        </authorList>
    </citation>
    <scope>NUCLEOTIDE SEQUENCE [LARGE SCALE GENOMIC DNA]</scope>
    <source>
        <strain evidence="5 6">Mal15</strain>
    </source>
</reference>
<dbReference type="Gene3D" id="3.10.196.10">
    <property type="entry name" value="Vitamin B12-dependent methionine synthase, activation domain"/>
    <property type="match status" value="1"/>
</dbReference>
<dbReference type="PROSITE" id="PS50974">
    <property type="entry name" value="ADOMET_ACTIVATION"/>
    <property type="match status" value="1"/>
</dbReference>
<evidence type="ECO:0000313" key="6">
    <source>
        <dbReference type="Proteomes" id="UP000321353"/>
    </source>
</evidence>
<evidence type="ECO:0000259" key="4">
    <source>
        <dbReference type="PROSITE" id="PS50974"/>
    </source>
</evidence>
<dbReference type="PANTHER" id="PTHR45833:SF1">
    <property type="entry name" value="METHIONINE SYNTHASE"/>
    <property type="match status" value="1"/>
</dbReference>
<protein>
    <submittedName>
        <fullName evidence="5">Methionine synthase</fullName>
        <ecNumber evidence="5">2.1.1.13</ecNumber>
    </submittedName>
</protein>
<dbReference type="InterPro" id="IPR050554">
    <property type="entry name" value="Met_Synthase/Corrinoid"/>
</dbReference>
<dbReference type="GO" id="GO:0046872">
    <property type="term" value="F:metal ion binding"/>
    <property type="evidence" value="ECO:0007669"/>
    <property type="project" value="UniProtKB-KW"/>
</dbReference>
<dbReference type="InterPro" id="IPR004223">
    <property type="entry name" value="VitB12-dep_Met_synth_activ_dom"/>
</dbReference>
<name>A0A5B9M986_9BACT</name>
<evidence type="ECO:0000256" key="1">
    <source>
        <dbReference type="ARBA" id="ARBA00022723"/>
    </source>
</evidence>